<protein>
    <recommendedName>
        <fullName evidence="4">Oxidoreductase</fullName>
    </recommendedName>
</protein>
<dbReference type="EMBL" id="BSUZ01000001">
    <property type="protein sequence ID" value="GMA86083.1"/>
    <property type="molecule type" value="Genomic_DNA"/>
</dbReference>
<feature type="region of interest" description="Disordered" evidence="1">
    <location>
        <begin position="51"/>
        <end position="83"/>
    </location>
</feature>
<evidence type="ECO:0000313" key="3">
    <source>
        <dbReference type="Proteomes" id="UP001157017"/>
    </source>
</evidence>
<comment type="caution">
    <text evidence="2">The sequence shown here is derived from an EMBL/GenBank/DDBJ whole genome shotgun (WGS) entry which is preliminary data.</text>
</comment>
<organism evidence="2 3">
    <name type="scientific">Angustibacter aerolatus</name>
    <dbReference type="NCBI Taxonomy" id="1162965"/>
    <lineage>
        <taxon>Bacteria</taxon>
        <taxon>Bacillati</taxon>
        <taxon>Actinomycetota</taxon>
        <taxon>Actinomycetes</taxon>
        <taxon>Kineosporiales</taxon>
        <taxon>Kineosporiaceae</taxon>
    </lineage>
</organism>
<evidence type="ECO:0000313" key="2">
    <source>
        <dbReference type="EMBL" id="GMA86083.1"/>
    </source>
</evidence>
<reference evidence="3" key="1">
    <citation type="journal article" date="2019" name="Int. J. Syst. Evol. Microbiol.">
        <title>The Global Catalogue of Microorganisms (GCM) 10K type strain sequencing project: providing services to taxonomists for standard genome sequencing and annotation.</title>
        <authorList>
            <consortium name="The Broad Institute Genomics Platform"/>
            <consortium name="The Broad Institute Genome Sequencing Center for Infectious Disease"/>
            <person name="Wu L."/>
            <person name="Ma J."/>
        </authorList>
    </citation>
    <scope>NUCLEOTIDE SEQUENCE [LARGE SCALE GENOMIC DNA]</scope>
    <source>
        <strain evidence="3">NBRC 108730</strain>
    </source>
</reference>
<feature type="region of interest" description="Disordered" evidence="1">
    <location>
        <begin position="1"/>
        <end position="20"/>
    </location>
</feature>
<keyword evidence="3" id="KW-1185">Reference proteome</keyword>
<accession>A0ABQ6JD62</accession>
<evidence type="ECO:0000256" key="1">
    <source>
        <dbReference type="SAM" id="MobiDB-lite"/>
    </source>
</evidence>
<proteinExistence type="predicted"/>
<feature type="compositionally biased region" description="Basic residues" evidence="1">
    <location>
        <begin position="63"/>
        <end position="83"/>
    </location>
</feature>
<evidence type="ECO:0008006" key="4">
    <source>
        <dbReference type="Google" id="ProtNLM"/>
    </source>
</evidence>
<dbReference type="Proteomes" id="UP001157017">
    <property type="component" value="Unassembled WGS sequence"/>
</dbReference>
<sequence length="83" mass="8967">MLQRETAETGFATTSVHPGHIVGEGWLPIGPLGNLDPSVWRTLSAGQPLAVPGIGAEPDAPRARRRRRAGLRARRRAPRRGGR</sequence>
<name>A0ABQ6JD62_9ACTN</name>
<gene>
    <name evidence="2" type="ORF">GCM10025868_13330</name>
</gene>